<keyword evidence="1" id="KW-0472">Membrane</keyword>
<evidence type="ECO:0000313" key="3">
    <source>
        <dbReference type="Proteomes" id="UP001469553"/>
    </source>
</evidence>
<name>A0ABV0XYP6_9TELE</name>
<accession>A0ABV0XYP6</accession>
<sequence>MPPYSPSLFPPAYLFANDIKGSRRGCVCVCSYYKRKHRHKPRTVKEVLSKQNFAYRPCFCLCAGVSGYTLLSLSNSFSLWCTLLSDLSAKLPLCFFFVFFLPFLIYTVLWGYCSL</sequence>
<protein>
    <submittedName>
        <fullName evidence="2">Uncharacterized protein</fullName>
    </submittedName>
</protein>
<reference evidence="2 3" key="1">
    <citation type="submission" date="2021-06" db="EMBL/GenBank/DDBJ databases">
        <authorList>
            <person name="Palmer J.M."/>
        </authorList>
    </citation>
    <scope>NUCLEOTIDE SEQUENCE [LARGE SCALE GENOMIC DNA]</scope>
    <source>
        <strain evidence="2 3">AS_MEX2019</strain>
        <tissue evidence="2">Muscle</tissue>
    </source>
</reference>
<keyword evidence="1" id="KW-1133">Transmembrane helix</keyword>
<dbReference type="Proteomes" id="UP001469553">
    <property type="component" value="Unassembled WGS sequence"/>
</dbReference>
<proteinExistence type="predicted"/>
<comment type="caution">
    <text evidence="2">The sequence shown here is derived from an EMBL/GenBank/DDBJ whole genome shotgun (WGS) entry which is preliminary data.</text>
</comment>
<dbReference type="EMBL" id="JAHRIP010018899">
    <property type="protein sequence ID" value="MEQ2286430.1"/>
    <property type="molecule type" value="Genomic_DNA"/>
</dbReference>
<feature type="transmembrane region" description="Helical" evidence="1">
    <location>
        <begin position="91"/>
        <end position="112"/>
    </location>
</feature>
<keyword evidence="1" id="KW-0812">Transmembrane</keyword>
<evidence type="ECO:0000313" key="2">
    <source>
        <dbReference type="EMBL" id="MEQ2286430.1"/>
    </source>
</evidence>
<feature type="transmembrane region" description="Helical" evidence="1">
    <location>
        <begin position="53"/>
        <end position="71"/>
    </location>
</feature>
<keyword evidence="3" id="KW-1185">Reference proteome</keyword>
<organism evidence="2 3">
    <name type="scientific">Ameca splendens</name>
    <dbReference type="NCBI Taxonomy" id="208324"/>
    <lineage>
        <taxon>Eukaryota</taxon>
        <taxon>Metazoa</taxon>
        <taxon>Chordata</taxon>
        <taxon>Craniata</taxon>
        <taxon>Vertebrata</taxon>
        <taxon>Euteleostomi</taxon>
        <taxon>Actinopterygii</taxon>
        <taxon>Neopterygii</taxon>
        <taxon>Teleostei</taxon>
        <taxon>Neoteleostei</taxon>
        <taxon>Acanthomorphata</taxon>
        <taxon>Ovalentaria</taxon>
        <taxon>Atherinomorphae</taxon>
        <taxon>Cyprinodontiformes</taxon>
        <taxon>Goodeidae</taxon>
        <taxon>Ameca</taxon>
    </lineage>
</organism>
<gene>
    <name evidence="2" type="ORF">AMECASPLE_002454</name>
</gene>
<evidence type="ECO:0000256" key="1">
    <source>
        <dbReference type="SAM" id="Phobius"/>
    </source>
</evidence>